<comment type="caution">
    <text evidence="1">The sequence shown here is derived from an EMBL/GenBank/DDBJ whole genome shotgun (WGS) entry which is preliminary data.</text>
</comment>
<sequence length="274" mass="31464">MGSTSTDVLVNELLCATIHEILEGRTNDEIVPSFMAFYEDDEIQIARQVVYKLIDKPFAKRANAKEKDLNEIIGYLRLADFHGNDIQFATINLGRVCTVSSGIGDARQLRYETDRKEGRDAGNSRIPATPPITQLIAINNEQYERNENSHPDDDFNLVKNRRKPKPKLAVGGSAESNIKAVERTRMGLLFLTRCSPDTTTDMIEQYVKRTTYNYKLRDVELWNAKYTDSYSSIKTYFELGNEKLSNFLREVVMPDYWPAGTRDLSRIRLINRHQ</sequence>
<dbReference type="EMBL" id="CAXLJM020000110">
    <property type="protein sequence ID" value="CAL8136092.1"/>
    <property type="molecule type" value="Genomic_DNA"/>
</dbReference>
<proteinExistence type="predicted"/>
<gene>
    <name evidence="1" type="ORF">ODALV1_LOCUS26283</name>
</gene>
<dbReference type="Proteomes" id="UP001642540">
    <property type="component" value="Unassembled WGS sequence"/>
</dbReference>
<name>A0ABP1RUU0_9HEXA</name>
<accession>A0ABP1RUU0</accession>
<evidence type="ECO:0000313" key="2">
    <source>
        <dbReference type="Proteomes" id="UP001642540"/>
    </source>
</evidence>
<organism evidence="1 2">
    <name type="scientific">Orchesella dallaii</name>
    <dbReference type="NCBI Taxonomy" id="48710"/>
    <lineage>
        <taxon>Eukaryota</taxon>
        <taxon>Metazoa</taxon>
        <taxon>Ecdysozoa</taxon>
        <taxon>Arthropoda</taxon>
        <taxon>Hexapoda</taxon>
        <taxon>Collembola</taxon>
        <taxon>Entomobryomorpha</taxon>
        <taxon>Entomobryoidea</taxon>
        <taxon>Orchesellidae</taxon>
        <taxon>Orchesellinae</taxon>
        <taxon>Orchesella</taxon>
    </lineage>
</organism>
<keyword evidence="2" id="KW-1185">Reference proteome</keyword>
<evidence type="ECO:0000313" key="1">
    <source>
        <dbReference type="EMBL" id="CAL8136092.1"/>
    </source>
</evidence>
<reference evidence="1 2" key="1">
    <citation type="submission" date="2024-08" db="EMBL/GenBank/DDBJ databases">
        <authorList>
            <person name="Cucini C."/>
            <person name="Frati F."/>
        </authorList>
    </citation>
    <scope>NUCLEOTIDE SEQUENCE [LARGE SCALE GENOMIC DNA]</scope>
</reference>
<protein>
    <submittedName>
        <fullName evidence="1">Uncharacterized protein</fullName>
    </submittedName>
</protein>